<proteinExistence type="predicted"/>
<reference evidence="3" key="1">
    <citation type="submission" date="2017-02" db="UniProtKB">
        <authorList>
            <consortium name="WormBaseParasite"/>
        </authorList>
    </citation>
    <scope>IDENTIFICATION</scope>
</reference>
<dbReference type="EMBL" id="UZAG01000627">
    <property type="protein sequence ID" value="VDO09060.1"/>
    <property type="molecule type" value="Genomic_DNA"/>
</dbReference>
<evidence type="ECO:0000313" key="2">
    <source>
        <dbReference type="Proteomes" id="UP000280834"/>
    </source>
</evidence>
<name>A0A0R3Q5M4_9BILA</name>
<keyword evidence="2" id="KW-1185">Reference proteome</keyword>
<protein>
    <submittedName>
        <fullName evidence="1 3">Uncharacterized protein</fullName>
    </submittedName>
</protein>
<organism evidence="3">
    <name type="scientific">Brugia timori</name>
    <dbReference type="NCBI Taxonomy" id="42155"/>
    <lineage>
        <taxon>Eukaryota</taxon>
        <taxon>Metazoa</taxon>
        <taxon>Ecdysozoa</taxon>
        <taxon>Nematoda</taxon>
        <taxon>Chromadorea</taxon>
        <taxon>Rhabditida</taxon>
        <taxon>Spirurina</taxon>
        <taxon>Spiruromorpha</taxon>
        <taxon>Filarioidea</taxon>
        <taxon>Onchocercidae</taxon>
        <taxon>Brugia</taxon>
    </lineage>
</organism>
<dbReference type="AlphaFoldDB" id="A0A0R3Q5M4"/>
<dbReference type="WBParaSite" id="BTMF_0000161901-mRNA-1">
    <property type="protein sequence ID" value="BTMF_0000161901-mRNA-1"/>
    <property type="gene ID" value="BTMF_0000161901"/>
</dbReference>
<sequence>MSIVTANLWQKSAISNDNTNIRSLKISISWLRCRRLLSHFSLFSHDGYLTRSLFFK</sequence>
<accession>A0A0R3Q5M4</accession>
<reference evidence="1 2" key="2">
    <citation type="submission" date="2018-11" db="EMBL/GenBank/DDBJ databases">
        <authorList>
            <consortium name="Pathogen Informatics"/>
        </authorList>
    </citation>
    <scope>NUCLEOTIDE SEQUENCE [LARGE SCALE GENOMIC DNA]</scope>
</reference>
<gene>
    <name evidence="1" type="ORF">BTMF_LOCUS956</name>
</gene>
<evidence type="ECO:0000313" key="3">
    <source>
        <dbReference type="WBParaSite" id="BTMF_0000161901-mRNA-1"/>
    </source>
</evidence>
<evidence type="ECO:0000313" key="1">
    <source>
        <dbReference type="EMBL" id="VDO09060.1"/>
    </source>
</evidence>
<dbReference type="Proteomes" id="UP000280834">
    <property type="component" value="Unassembled WGS sequence"/>
</dbReference>